<proteinExistence type="inferred from homology"/>
<keyword evidence="2 11" id="KW-0732">Signal</keyword>
<comment type="similarity">
    <text evidence="1 9">Belongs to the peptidase S11 family.</text>
</comment>
<dbReference type="InterPro" id="IPR001967">
    <property type="entry name" value="Peptidase_S11_N"/>
</dbReference>
<keyword evidence="10" id="KW-1133">Transmembrane helix</keyword>
<evidence type="ECO:0000259" key="12">
    <source>
        <dbReference type="Pfam" id="PF00768"/>
    </source>
</evidence>
<evidence type="ECO:0000256" key="1">
    <source>
        <dbReference type="ARBA" id="ARBA00007164"/>
    </source>
</evidence>
<evidence type="ECO:0000256" key="2">
    <source>
        <dbReference type="ARBA" id="ARBA00022729"/>
    </source>
</evidence>
<dbReference type="AlphaFoldDB" id="A0A0E1EJK4"/>
<evidence type="ECO:0000256" key="10">
    <source>
        <dbReference type="SAM" id="Phobius"/>
    </source>
</evidence>
<evidence type="ECO:0000256" key="3">
    <source>
        <dbReference type="ARBA" id="ARBA00022801"/>
    </source>
</evidence>
<evidence type="ECO:0000256" key="6">
    <source>
        <dbReference type="ARBA" id="ARBA00023316"/>
    </source>
</evidence>
<keyword evidence="10" id="KW-0812">Transmembrane</keyword>
<keyword evidence="10" id="KW-0472">Membrane</keyword>
<reference evidence="14 16" key="2">
    <citation type="journal article" date="2016" name="Sci. Rep.">
        <title>Serotype IV Streptococcus agalactiae ST-452 has arisen from large genomic recombination events between CC23 and the hypervirulent CC17 lineages.</title>
        <authorList>
            <person name="Campisi E."/>
            <person name="Rinaudo C.D."/>
            <person name="Donati C."/>
            <person name="Barucco M."/>
            <person name="Torricelli G."/>
            <person name="Edwards M.S."/>
            <person name="Baker C.J."/>
            <person name="Margarit I."/>
            <person name="Rosini R."/>
        </authorList>
    </citation>
    <scope>NUCLEOTIDE SEQUENCE [LARGE SCALE GENOMIC DNA]</scope>
    <source>
        <strain evidence="14 16">CZ-PW-140</strain>
    </source>
</reference>
<evidence type="ECO:0000256" key="4">
    <source>
        <dbReference type="ARBA" id="ARBA00022960"/>
    </source>
</evidence>
<dbReference type="PANTHER" id="PTHR35333">
    <property type="entry name" value="BETA-LACTAMASE"/>
    <property type="match status" value="1"/>
</dbReference>
<name>A0A0E1EJK4_STRAG</name>
<evidence type="ECO:0000256" key="11">
    <source>
        <dbReference type="SAM" id="SignalP"/>
    </source>
</evidence>
<comment type="caution">
    <text evidence="13">The sequence shown here is derived from an EMBL/GenBank/DDBJ whole genome shotgun (WGS) entry which is preliminary data.</text>
</comment>
<accession>A0A0E1EJK4</accession>
<dbReference type="InterPro" id="IPR000871">
    <property type="entry name" value="Beta-lactam_class-A"/>
</dbReference>
<dbReference type="PRINTS" id="PR00725">
    <property type="entry name" value="DADACBPTASE1"/>
</dbReference>
<evidence type="ECO:0000256" key="9">
    <source>
        <dbReference type="RuleBase" id="RU004016"/>
    </source>
</evidence>
<dbReference type="Pfam" id="PF00768">
    <property type="entry name" value="Peptidase_S11"/>
    <property type="match status" value="1"/>
</dbReference>
<organism evidence="13 15">
    <name type="scientific">Streptococcus agalactiae</name>
    <dbReference type="NCBI Taxonomy" id="1311"/>
    <lineage>
        <taxon>Bacteria</taxon>
        <taxon>Bacillati</taxon>
        <taxon>Bacillota</taxon>
        <taxon>Bacilli</taxon>
        <taxon>Lactobacillales</taxon>
        <taxon>Streptococcaceae</taxon>
        <taxon>Streptococcus</taxon>
    </lineage>
</organism>
<feature type="active site" evidence="7">
    <location>
        <position position="136"/>
    </location>
</feature>
<dbReference type="GO" id="GO:0046677">
    <property type="term" value="P:response to antibiotic"/>
    <property type="evidence" value="ECO:0007669"/>
    <property type="project" value="InterPro"/>
</dbReference>
<gene>
    <name evidence="14" type="ORF">AX245_01680</name>
    <name evidence="13" type="ORF">WA45_09525</name>
</gene>
<evidence type="ECO:0000313" key="14">
    <source>
        <dbReference type="EMBL" id="OCM72610.1"/>
    </source>
</evidence>
<dbReference type="SUPFAM" id="SSF56601">
    <property type="entry name" value="beta-lactamase/transpeptidase-like"/>
    <property type="match status" value="1"/>
</dbReference>
<keyword evidence="13" id="KW-0121">Carboxypeptidase</keyword>
<feature type="transmembrane region" description="Helical" evidence="10">
    <location>
        <begin position="368"/>
        <end position="391"/>
    </location>
</feature>
<feature type="active site" description="Acyl-ester intermediate" evidence="7">
    <location>
        <position position="72"/>
    </location>
</feature>
<dbReference type="EMBL" id="LCVB01000034">
    <property type="protein sequence ID" value="KLJ27892.1"/>
    <property type="molecule type" value="Genomic_DNA"/>
</dbReference>
<evidence type="ECO:0000256" key="7">
    <source>
        <dbReference type="PIRSR" id="PIRSR618044-1"/>
    </source>
</evidence>
<dbReference type="InterPro" id="IPR012338">
    <property type="entry name" value="Beta-lactam/transpept-like"/>
</dbReference>
<dbReference type="OMA" id="DNIDMPR"/>
<dbReference type="KEGG" id="sage:EN72_01000"/>
<keyword evidence="5" id="KW-0573">Peptidoglycan synthesis</keyword>
<dbReference type="Proteomes" id="UP000093122">
    <property type="component" value="Unassembled WGS sequence"/>
</dbReference>
<keyword evidence="6" id="KW-0961">Cell wall biogenesis/degradation</keyword>
<dbReference type="Proteomes" id="UP000035174">
    <property type="component" value="Unassembled WGS sequence"/>
</dbReference>
<feature type="active site" description="Proton acceptor" evidence="7">
    <location>
        <position position="75"/>
    </location>
</feature>
<reference evidence="13 15" key="1">
    <citation type="journal article" date="2015" name="PLoS ONE">
        <title>Genomic analysis reveals the molecular basis for capsule loss in the group B streptococcus population.</title>
        <authorList>
            <consortium name="DEVANI Consortium"/>
            <person name="Rosini R."/>
            <person name="Campisi E."/>
            <person name="De Chiara M."/>
            <person name="Tettelin H."/>
            <person name="Rinaudo D."/>
            <person name="Toniolo C."/>
            <person name="Metruccio M."/>
            <person name="Guidotti S."/>
            <person name="Sorensen U.B."/>
            <person name="Kilian M."/>
            <person name="Ramirez M."/>
            <person name="Janulczyk R."/>
            <person name="Donati C."/>
            <person name="Grandi G."/>
            <person name="Margarit I."/>
        </authorList>
    </citation>
    <scope>NUCLEOTIDE SEQUENCE [LARGE SCALE GENOMIC DNA]</scope>
    <source>
        <strain evidence="13 15">ES-PW-063</strain>
    </source>
</reference>
<keyword evidence="3" id="KW-0378">Hydrolase</keyword>
<sequence length="395" mass="43962">MPKLIVSFLCILLSLTCVNSVQAEEHKDIMQITREAGYDVKDINKPKASIVIDNKGHILWEDNADLERDPASMSKMFTLYLLFEDLAKGKTSLNTTVTATETDQAISKIYEISNNNIHAGVAYPIRELITMTAVPSSNVATIMIANHLSQNNPDAFIKRINETAKKLGMTKTHFYNPSGAVASAFNGLYSPKEYDNNATNVTTARDLSILTYHFLKKYPDILNYTKYPEVKAMVGTPYEETFTTYNYSTPGAKFGLEGVDGLKTGSSPSAAFNALVTAKRQNTRLITVVLGVGDWSDQDGEYYRHPFVNALVEKGFKDAKNISSKTPVLKAVKPKKEVTKTKTKSIQEQPQTKEQWWTKTDQFIQSHFVSILIVLGTIAILCLLAGIVLLIKRSR</sequence>
<feature type="domain" description="Peptidase S11 D-alanyl-D-alanine carboxypeptidase A N-terminal" evidence="12">
    <location>
        <begin position="47"/>
        <end position="292"/>
    </location>
</feature>
<dbReference type="GO" id="GO:0009252">
    <property type="term" value="P:peptidoglycan biosynthetic process"/>
    <property type="evidence" value="ECO:0007669"/>
    <property type="project" value="UniProtKB-KW"/>
</dbReference>
<dbReference type="EMBL" id="MAWT01000003">
    <property type="protein sequence ID" value="OCM72610.1"/>
    <property type="molecule type" value="Genomic_DNA"/>
</dbReference>
<keyword evidence="4" id="KW-0133">Cell shape</keyword>
<dbReference type="GO" id="GO:0071555">
    <property type="term" value="P:cell wall organization"/>
    <property type="evidence" value="ECO:0007669"/>
    <property type="project" value="UniProtKB-KW"/>
</dbReference>
<dbReference type="GO" id="GO:0008800">
    <property type="term" value="F:beta-lactamase activity"/>
    <property type="evidence" value="ECO:0007669"/>
    <property type="project" value="InterPro"/>
</dbReference>
<dbReference type="RefSeq" id="WP_001125236.1">
    <property type="nucleotide sequence ID" value="NZ_AP018935.1"/>
</dbReference>
<evidence type="ECO:0000256" key="8">
    <source>
        <dbReference type="PIRSR" id="PIRSR618044-2"/>
    </source>
</evidence>
<dbReference type="InterPro" id="IPR018044">
    <property type="entry name" value="Peptidase_S11"/>
</dbReference>
<feature type="signal peptide" evidence="11">
    <location>
        <begin position="1"/>
        <end position="23"/>
    </location>
</feature>
<evidence type="ECO:0000313" key="13">
    <source>
        <dbReference type="EMBL" id="KLJ27892.1"/>
    </source>
</evidence>
<dbReference type="Gene3D" id="3.40.710.10">
    <property type="entry name" value="DD-peptidase/beta-lactamase superfamily"/>
    <property type="match status" value="1"/>
</dbReference>
<feature type="binding site" evidence="8">
    <location>
        <position position="263"/>
    </location>
    <ligand>
        <name>substrate</name>
    </ligand>
</feature>
<evidence type="ECO:0000256" key="5">
    <source>
        <dbReference type="ARBA" id="ARBA00022984"/>
    </source>
</evidence>
<dbReference type="PANTHER" id="PTHR35333:SF4">
    <property type="entry name" value="SLR0121 PROTEIN"/>
    <property type="match status" value="1"/>
</dbReference>
<protein>
    <submittedName>
        <fullName evidence="13">D-alanyl-D-alanine carboxypeptidase</fullName>
    </submittedName>
</protein>
<dbReference type="GO" id="GO:0030655">
    <property type="term" value="P:beta-lactam antibiotic catabolic process"/>
    <property type="evidence" value="ECO:0007669"/>
    <property type="project" value="InterPro"/>
</dbReference>
<keyword evidence="13" id="KW-0645">Protease</keyword>
<feature type="chain" id="PRO_5014224238" evidence="11">
    <location>
        <begin position="24"/>
        <end position="395"/>
    </location>
</feature>
<dbReference type="MEROPS" id="S11.010"/>
<dbReference type="GO" id="GO:0009002">
    <property type="term" value="F:serine-type D-Ala-D-Ala carboxypeptidase activity"/>
    <property type="evidence" value="ECO:0007669"/>
    <property type="project" value="InterPro"/>
</dbReference>
<evidence type="ECO:0000313" key="15">
    <source>
        <dbReference type="Proteomes" id="UP000035174"/>
    </source>
</evidence>
<dbReference type="GO" id="GO:0006508">
    <property type="term" value="P:proteolysis"/>
    <property type="evidence" value="ECO:0007669"/>
    <property type="project" value="InterPro"/>
</dbReference>
<evidence type="ECO:0000313" key="16">
    <source>
        <dbReference type="Proteomes" id="UP000093122"/>
    </source>
</evidence>
<dbReference type="GO" id="GO:0008360">
    <property type="term" value="P:regulation of cell shape"/>
    <property type="evidence" value="ECO:0007669"/>
    <property type="project" value="UniProtKB-KW"/>
</dbReference>